<reference evidence="3" key="1">
    <citation type="journal article" date="2019" name="Int. J. Syst. Evol. Microbiol.">
        <title>The Global Catalogue of Microorganisms (GCM) 10K type strain sequencing project: providing services to taxonomists for standard genome sequencing and annotation.</title>
        <authorList>
            <consortium name="The Broad Institute Genomics Platform"/>
            <consortium name="The Broad Institute Genome Sequencing Center for Infectious Disease"/>
            <person name="Wu L."/>
            <person name="Ma J."/>
        </authorList>
    </citation>
    <scope>NUCLEOTIDE SEQUENCE [LARGE SCALE GENOMIC DNA]</scope>
    <source>
        <strain evidence="3">CGMCC 4.7645</strain>
    </source>
</reference>
<evidence type="ECO:0000313" key="2">
    <source>
        <dbReference type="EMBL" id="MFD2415558.1"/>
    </source>
</evidence>
<protein>
    <submittedName>
        <fullName evidence="2">Cobalamin-independent methionine synthase II family protein</fullName>
    </submittedName>
</protein>
<dbReference type="InterPro" id="IPR002629">
    <property type="entry name" value="Met_Synth_C/arc"/>
</dbReference>
<name>A0ABW5FKM4_9PSEU</name>
<gene>
    <name evidence="2" type="ORF">ACFSXZ_04370</name>
</gene>
<feature type="domain" description="Cobalamin-independent methionine synthase MetE C-terminal/archaeal" evidence="1">
    <location>
        <begin position="150"/>
        <end position="343"/>
    </location>
</feature>
<accession>A0ABW5FKM4</accession>
<dbReference type="CDD" id="cd03311">
    <property type="entry name" value="CIMS_C_terminal_like"/>
    <property type="match status" value="1"/>
</dbReference>
<dbReference type="InterPro" id="IPR038071">
    <property type="entry name" value="UROD/MetE-like_sf"/>
</dbReference>
<dbReference type="Gene3D" id="3.20.20.210">
    <property type="match status" value="1"/>
</dbReference>
<keyword evidence="3" id="KW-1185">Reference proteome</keyword>
<organism evidence="2 3">
    <name type="scientific">Amycolatopsis pigmentata</name>
    <dbReference type="NCBI Taxonomy" id="450801"/>
    <lineage>
        <taxon>Bacteria</taxon>
        <taxon>Bacillati</taxon>
        <taxon>Actinomycetota</taxon>
        <taxon>Actinomycetes</taxon>
        <taxon>Pseudonocardiales</taxon>
        <taxon>Pseudonocardiaceae</taxon>
        <taxon>Amycolatopsis</taxon>
    </lineage>
</organism>
<evidence type="ECO:0000259" key="1">
    <source>
        <dbReference type="Pfam" id="PF01717"/>
    </source>
</evidence>
<dbReference type="SUPFAM" id="SSF51726">
    <property type="entry name" value="UROD/MetE-like"/>
    <property type="match status" value="1"/>
</dbReference>
<dbReference type="PANTHER" id="PTHR43844">
    <property type="entry name" value="METHIONINE SYNTHASE"/>
    <property type="match status" value="1"/>
</dbReference>
<dbReference type="PANTHER" id="PTHR43844:SF1">
    <property type="entry name" value="METHIONINE SYNTHASE"/>
    <property type="match status" value="1"/>
</dbReference>
<evidence type="ECO:0000313" key="3">
    <source>
        <dbReference type="Proteomes" id="UP001597417"/>
    </source>
</evidence>
<dbReference type="Proteomes" id="UP001597417">
    <property type="component" value="Unassembled WGS sequence"/>
</dbReference>
<dbReference type="Pfam" id="PF01717">
    <property type="entry name" value="Meth_synt_2"/>
    <property type="match status" value="1"/>
</dbReference>
<proteinExistence type="predicted"/>
<comment type="caution">
    <text evidence="2">The sequence shown here is derived from an EMBL/GenBank/DDBJ whole genome shotgun (WGS) entry which is preliminary data.</text>
</comment>
<dbReference type="EMBL" id="JBHUKR010000004">
    <property type="protein sequence ID" value="MFD2415558.1"/>
    <property type="molecule type" value="Genomic_DNA"/>
</dbReference>
<dbReference type="RefSeq" id="WP_378261458.1">
    <property type="nucleotide sequence ID" value="NZ_JBHUKR010000004.1"/>
</dbReference>
<sequence>MTQIGLGKTTTVGRADMVGSLMRPPKLLTARSRFQRGEITAEALREVEDEAIREALGRLEDIGYTVATDGEMRRDAWMTGVSQVVSGFAAEYPVVPMPMPDGTTEPVELHTKPIVGRLRKTGRFTDREFRFLNDAARGICPKITMPSPAFLAWACYREGAGYDSVEELLADTTEIIRSEAEALREDGAGYVQLDEGFAGWTNRTTWETRGAAGVDLRGRLQRDIDAENACHDVLEGAAVRAIHICLGNRTNYNPEVGGYDRIAEQVFTELRVDRFLLEYDSRRSGDFAPLRFVPEGKIAVLGLVTTKDARLEDPDDILRRIDEAARFCPVERLALSPQCGFFHGVDDETMTLDDQWRKLEFIVGIEQRVWGPAGR</sequence>